<protein>
    <submittedName>
        <fullName evidence="4">DUF4349 domain-containing protein</fullName>
    </submittedName>
</protein>
<dbReference type="AlphaFoldDB" id="A0A554VR30"/>
<accession>A0A554VR30</accession>
<dbReference type="OrthoDB" id="5381491at2"/>
<keyword evidence="2" id="KW-0472">Membrane</keyword>
<evidence type="ECO:0000313" key="5">
    <source>
        <dbReference type="Proteomes" id="UP000318833"/>
    </source>
</evidence>
<evidence type="ECO:0000313" key="4">
    <source>
        <dbReference type="EMBL" id="TSE11032.1"/>
    </source>
</evidence>
<keyword evidence="2" id="KW-1133">Transmembrane helix</keyword>
<evidence type="ECO:0000259" key="3">
    <source>
        <dbReference type="Pfam" id="PF14257"/>
    </source>
</evidence>
<evidence type="ECO:0000256" key="1">
    <source>
        <dbReference type="SAM" id="Coils"/>
    </source>
</evidence>
<name>A0A554VR30_9FLAO</name>
<reference evidence="4 5" key="1">
    <citation type="submission" date="2019-07" db="EMBL/GenBank/DDBJ databases">
        <title>The draft genome sequence of Aquimarina algiphila M91.</title>
        <authorList>
            <person name="Meng X."/>
        </authorList>
    </citation>
    <scope>NUCLEOTIDE SEQUENCE [LARGE SCALE GENOMIC DNA]</scope>
    <source>
        <strain evidence="4 5">M91</strain>
    </source>
</reference>
<organism evidence="4 5">
    <name type="scientific">Aquimarina algiphila</name>
    <dbReference type="NCBI Taxonomy" id="2047982"/>
    <lineage>
        <taxon>Bacteria</taxon>
        <taxon>Pseudomonadati</taxon>
        <taxon>Bacteroidota</taxon>
        <taxon>Flavobacteriia</taxon>
        <taxon>Flavobacteriales</taxon>
        <taxon>Flavobacteriaceae</taxon>
        <taxon>Aquimarina</taxon>
    </lineage>
</organism>
<dbReference type="Pfam" id="PF14257">
    <property type="entry name" value="DUF4349"/>
    <property type="match status" value="1"/>
</dbReference>
<feature type="domain" description="DUF4349" evidence="3">
    <location>
        <begin position="77"/>
        <end position="283"/>
    </location>
</feature>
<dbReference type="PROSITE" id="PS51257">
    <property type="entry name" value="PROKAR_LIPOPROTEIN"/>
    <property type="match status" value="1"/>
</dbReference>
<comment type="caution">
    <text evidence="4">The sequence shown here is derived from an EMBL/GenBank/DDBJ whole genome shotgun (WGS) entry which is preliminary data.</text>
</comment>
<keyword evidence="5" id="KW-1185">Reference proteome</keyword>
<dbReference type="EMBL" id="VLNR01000003">
    <property type="protein sequence ID" value="TSE11032.1"/>
    <property type="molecule type" value="Genomic_DNA"/>
</dbReference>
<sequence>MKEQSNIKSMGFRFAKIYFCLSVFMCSIFSCSKYENKYDESIALEETGETALLNTHQTEDAGGIEVKNKNVINNQIKIIRNANCRIKVASVEKATILAKKIASEHNGYISDERFTNTNYAKENRFTIRIPQNEFDVVLDGVCGLAEFVDYKNISTVDVTEEYVDITSRLKTKFEVKQRYENILRTKAKTVEDILKAEEKLSKLQEEIESAQGRLNYLTNKVSFSTIQIDIYETIIPKEEPAEYRPGFLDKAKQGMSFGWSIIENLTLLLFYIWPLLILGTLIFVYFKWIRK</sequence>
<gene>
    <name evidence="4" type="ORF">FOF46_02060</name>
</gene>
<keyword evidence="1" id="KW-0175">Coiled coil</keyword>
<feature type="transmembrane region" description="Helical" evidence="2">
    <location>
        <begin position="265"/>
        <end position="286"/>
    </location>
</feature>
<dbReference type="InterPro" id="IPR025645">
    <property type="entry name" value="DUF4349"/>
</dbReference>
<dbReference type="Proteomes" id="UP000318833">
    <property type="component" value="Unassembled WGS sequence"/>
</dbReference>
<keyword evidence="2" id="KW-0812">Transmembrane</keyword>
<feature type="coiled-coil region" evidence="1">
    <location>
        <begin position="186"/>
        <end position="220"/>
    </location>
</feature>
<proteinExistence type="predicted"/>
<evidence type="ECO:0000256" key="2">
    <source>
        <dbReference type="SAM" id="Phobius"/>
    </source>
</evidence>